<organism evidence="2 3">
    <name type="scientific">Apiospora rasikravindrae</name>
    <dbReference type="NCBI Taxonomy" id="990691"/>
    <lineage>
        <taxon>Eukaryota</taxon>
        <taxon>Fungi</taxon>
        <taxon>Dikarya</taxon>
        <taxon>Ascomycota</taxon>
        <taxon>Pezizomycotina</taxon>
        <taxon>Sordariomycetes</taxon>
        <taxon>Xylariomycetidae</taxon>
        <taxon>Amphisphaeriales</taxon>
        <taxon>Apiosporaceae</taxon>
        <taxon>Apiospora</taxon>
    </lineage>
</organism>
<evidence type="ECO:0000313" key="3">
    <source>
        <dbReference type="Proteomes" id="UP001444661"/>
    </source>
</evidence>
<protein>
    <submittedName>
        <fullName evidence="2">Uncharacterized protein</fullName>
    </submittedName>
</protein>
<gene>
    <name evidence="2" type="ORF">PG993_009596</name>
</gene>
<name>A0ABR1SJU0_9PEZI</name>
<evidence type="ECO:0000256" key="1">
    <source>
        <dbReference type="SAM" id="MobiDB-lite"/>
    </source>
</evidence>
<reference evidence="2 3" key="1">
    <citation type="submission" date="2023-01" db="EMBL/GenBank/DDBJ databases">
        <title>Analysis of 21 Apiospora genomes using comparative genomics revels a genus with tremendous synthesis potential of carbohydrate active enzymes and secondary metabolites.</title>
        <authorList>
            <person name="Sorensen T."/>
        </authorList>
    </citation>
    <scope>NUCLEOTIDE SEQUENCE [LARGE SCALE GENOMIC DNA]</scope>
    <source>
        <strain evidence="2 3">CBS 33761</strain>
    </source>
</reference>
<sequence length="106" mass="11433">MAETVHWSVDLLESWKDEEEDLCHPTPSWRGGGTGLGEADSERAPLASPGPRLQVATQPAAKQGAEVLSDMAPNHIIQYAPVKWAQSDCVVGCEGRIDSLQLSGFF</sequence>
<accession>A0ABR1SJU0</accession>
<dbReference type="Proteomes" id="UP001444661">
    <property type="component" value="Unassembled WGS sequence"/>
</dbReference>
<keyword evidence="3" id="KW-1185">Reference proteome</keyword>
<evidence type="ECO:0000313" key="2">
    <source>
        <dbReference type="EMBL" id="KAK8034601.1"/>
    </source>
</evidence>
<feature type="region of interest" description="Disordered" evidence="1">
    <location>
        <begin position="18"/>
        <end position="52"/>
    </location>
</feature>
<proteinExistence type="predicted"/>
<comment type="caution">
    <text evidence="2">The sequence shown here is derived from an EMBL/GenBank/DDBJ whole genome shotgun (WGS) entry which is preliminary data.</text>
</comment>
<dbReference type="EMBL" id="JAQQWK010000009">
    <property type="protein sequence ID" value="KAK8034601.1"/>
    <property type="molecule type" value="Genomic_DNA"/>
</dbReference>